<comment type="caution">
    <text evidence="1">The sequence shown here is derived from an EMBL/GenBank/DDBJ whole genome shotgun (WGS) entry which is preliminary data.</text>
</comment>
<accession>A0ACB8EEW9</accession>
<evidence type="ECO:0000313" key="2">
    <source>
        <dbReference type="Proteomes" id="UP000827872"/>
    </source>
</evidence>
<reference evidence="1" key="1">
    <citation type="submission" date="2021-08" db="EMBL/GenBank/DDBJ databases">
        <title>The first chromosome-level gecko genome reveals the dynamic sex chromosomes of Neotropical dwarf geckos (Sphaerodactylidae: Sphaerodactylus).</title>
        <authorList>
            <person name="Pinto B.J."/>
            <person name="Keating S.E."/>
            <person name="Gamble T."/>
        </authorList>
    </citation>
    <scope>NUCLEOTIDE SEQUENCE</scope>
    <source>
        <strain evidence="1">TG3544</strain>
    </source>
</reference>
<evidence type="ECO:0000313" key="1">
    <source>
        <dbReference type="EMBL" id="KAH7991152.1"/>
    </source>
</evidence>
<dbReference type="Proteomes" id="UP000827872">
    <property type="component" value="Linkage Group LG03"/>
</dbReference>
<organism evidence="1 2">
    <name type="scientific">Sphaerodactylus townsendi</name>
    <dbReference type="NCBI Taxonomy" id="933632"/>
    <lineage>
        <taxon>Eukaryota</taxon>
        <taxon>Metazoa</taxon>
        <taxon>Chordata</taxon>
        <taxon>Craniata</taxon>
        <taxon>Vertebrata</taxon>
        <taxon>Euteleostomi</taxon>
        <taxon>Lepidosauria</taxon>
        <taxon>Squamata</taxon>
        <taxon>Bifurcata</taxon>
        <taxon>Gekkota</taxon>
        <taxon>Sphaerodactylidae</taxon>
        <taxon>Sphaerodactylus</taxon>
    </lineage>
</organism>
<protein>
    <submittedName>
        <fullName evidence="1">Uncharacterized protein</fullName>
    </submittedName>
</protein>
<dbReference type="EMBL" id="CM037616">
    <property type="protein sequence ID" value="KAH7991152.1"/>
    <property type="molecule type" value="Genomic_DNA"/>
</dbReference>
<gene>
    <name evidence="1" type="ORF">K3G42_002173</name>
</gene>
<name>A0ACB8EEW9_9SAUR</name>
<proteinExistence type="predicted"/>
<sequence>MKLDDFRKHFDFLEICHLGADAPREEGAPFRWHSSSFQGRWESGNGLKIADAFWTNPQFHVSLLEDSEILISLIQESKKDLLWIDFDVYEYLDNPDQRRRLFSHQEKEKEGKEKKEISWDKDINEVEDLTKSFDLSRGNYLIIPKNKASEEGKFLLRIFTEKKHQSRRLETM</sequence>
<keyword evidence="2" id="KW-1185">Reference proteome</keyword>